<feature type="compositionally biased region" description="Acidic residues" evidence="2">
    <location>
        <begin position="397"/>
        <end position="408"/>
    </location>
</feature>
<dbReference type="AlphaFoldDB" id="A0AAD2K480"/>
<comment type="caution">
    <text evidence="5">The sequence shown here is derived from an EMBL/GenBank/DDBJ whole genome shotgun (WGS) entry which is preliminary data.</text>
</comment>
<keyword evidence="1" id="KW-0862">Zinc</keyword>
<feature type="compositionally biased region" description="Basic residues" evidence="2">
    <location>
        <begin position="46"/>
        <end position="57"/>
    </location>
</feature>
<feature type="compositionally biased region" description="Acidic residues" evidence="2">
    <location>
        <begin position="483"/>
        <end position="495"/>
    </location>
</feature>
<dbReference type="PROSITE" id="PS50089">
    <property type="entry name" value="ZF_RING_2"/>
    <property type="match status" value="1"/>
</dbReference>
<feature type="region of interest" description="Disordered" evidence="2">
    <location>
        <begin position="1"/>
        <end position="113"/>
    </location>
</feature>
<evidence type="ECO:0000256" key="2">
    <source>
        <dbReference type="SAM" id="MobiDB-lite"/>
    </source>
</evidence>
<evidence type="ECO:0000313" key="4">
    <source>
        <dbReference type="EMBL" id="CAK5263712.1"/>
    </source>
</evidence>
<feature type="compositionally biased region" description="Acidic residues" evidence="2">
    <location>
        <begin position="559"/>
        <end position="575"/>
    </location>
</feature>
<sequence length="575" mass="63739">MSTRHPSPSSVLIPTNIRKREISDDEDGPDQKKIKLKSENTPQPKDKKKRKKKKKKTPVVGRGVGALTVSVSASANESASASPTREKRRTATAPPGPLVSPPETALDPEPEAAPDPFIETVASPRILAATLASAKQDLHAQSTALKNHEDTLGQLNQSLTCQICLDLLHKPYALAPCGHVSCYNCLVGWFTSEPDDHHDRFLGPRKKTCPICRATIKERPVEVWIIKNMVSTLVKSGLIPGLSEVPPPPPALPDGPVAANEPPDLWHNIFRHAHQHPMFHPLMPNGEPPSVEDMGMLDMEDGGVYRCLDCMHEIWDGVCTSCHRVYPGHQLPEDDDDDDEGLFDGSDGEDPWPFHMMPIHPGIDYDGPIQLHHLWADGDDEDDFDSDSEADLHAFIDDEDEDEDESDSSSDRPGGPQRAAAIVDISDSESDLGYQVRHPRRFINYIQDSDDDVRLRPWELDASSGDESNPPVQSSRSRFVELNSDDEEDSGEESDGSALQLVISTRGRHNMVVVEDSDDSDSASTIAPTRRRRPVNIESDSEEYTSAEDSRVHIHLEIEGTDDDREDDYYSDESY</sequence>
<dbReference type="Pfam" id="PF13923">
    <property type="entry name" value="zf-C3HC4_2"/>
    <property type="match status" value="1"/>
</dbReference>
<dbReference type="PANTHER" id="PTHR12109:SF3">
    <property type="entry name" value="RING FINGER PROTEIN 141"/>
    <property type="match status" value="1"/>
</dbReference>
<evidence type="ECO:0000256" key="1">
    <source>
        <dbReference type="PROSITE-ProRule" id="PRU00175"/>
    </source>
</evidence>
<dbReference type="EMBL" id="CAVNYO010000044">
    <property type="protein sequence ID" value="CAK5263712.1"/>
    <property type="molecule type" value="Genomic_DNA"/>
</dbReference>
<dbReference type="GO" id="GO:0004842">
    <property type="term" value="F:ubiquitin-protein transferase activity"/>
    <property type="evidence" value="ECO:0007669"/>
    <property type="project" value="TreeGrafter"/>
</dbReference>
<keyword evidence="1" id="KW-0479">Metal-binding</keyword>
<organism evidence="5 6">
    <name type="scientific">Mycena citricolor</name>
    <dbReference type="NCBI Taxonomy" id="2018698"/>
    <lineage>
        <taxon>Eukaryota</taxon>
        <taxon>Fungi</taxon>
        <taxon>Dikarya</taxon>
        <taxon>Basidiomycota</taxon>
        <taxon>Agaricomycotina</taxon>
        <taxon>Agaricomycetes</taxon>
        <taxon>Agaricomycetidae</taxon>
        <taxon>Agaricales</taxon>
        <taxon>Marasmiineae</taxon>
        <taxon>Mycenaceae</taxon>
        <taxon>Mycena</taxon>
    </lineage>
</organism>
<dbReference type="SMART" id="SM00184">
    <property type="entry name" value="RING"/>
    <property type="match status" value="1"/>
</dbReference>
<feature type="compositionally biased region" description="Basic and acidic residues" evidence="2">
    <location>
        <begin position="548"/>
        <end position="558"/>
    </location>
</feature>
<evidence type="ECO:0000313" key="6">
    <source>
        <dbReference type="Proteomes" id="UP001295794"/>
    </source>
</evidence>
<dbReference type="InterPro" id="IPR013083">
    <property type="entry name" value="Znf_RING/FYVE/PHD"/>
</dbReference>
<feature type="region of interest" description="Disordered" evidence="2">
    <location>
        <begin position="513"/>
        <end position="575"/>
    </location>
</feature>
<dbReference type="GO" id="GO:0051865">
    <property type="term" value="P:protein autoubiquitination"/>
    <property type="evidence" value="ECO:0007669"/>
    <property type="project" value="TreeGrafter"/>
</dbReference>
<feature type="region of interest" description="Disordered" evidence="2">
    <location>
        <begin position="396"/>
        <end position="426"/>
    </location>
</feature>
<dbReference type="EMBL" id="CAVNYO010000421">
    <property type="protein sequence ID" value="CAK5278109.1"/>
    <property type="molecule type" value="Genomic_DNA"/>
</dbReference>
<feature type="compositionally biased region" description="Polar residues" evidence="2">
    <location>
        <begin position="1"/>
        <end position="13"/>
    </location>
</feature>
<keyword evidence="6" id="KW-1185">Reference proteome</keyword>
<feature type="compositionally biased region" description="Polar residues" evidence="2">
    <location>
        <begin position="465"/>
        <end position="477"/>
    </location>
</feature>
<keyword evidence="1" id="KW-0863">Zinc-finger</keyword>
<reference evidence="5" key="1">
    <citation type="submission" date="2023-11" db="EMBL/GenBank/DDBJ databases">
        <authorList>
            <person name="De Vega J J."/>
            <person name="De Vega J J."/>
        </authorList>
    </citation>
    <scope>NUCLEOTIDE SEQUENCE</scope>
</reference>
<dbReference type="GO" id="GO:0008270">
    <property type="term" value="F:zinc ion binding"/>
    <property type="evidence" value="ECO:0007669"/>
    <property type="project" value="UniProtKB-KW"/>
</dbReference>
<feature type="region of interest" description="Disordered" evidence="2">
    <location>
        <begin position="331"/>
        <end position="359"/>
    </location>
</feature>
<feature type="domain" description="RING-type" evidence="3">
    <location>
        <begin position="161"/>
        <end position="213"/>
    </location>
</feature>
<accession>A0AAD2K480</accession>
<name>A0AAD2K480_9AGAR</name>
<dbReference type="Gene3D" id="3.30.40.10">
    <property type="entry name" value="Zinc/RING finger domain, C3HC4 (zinc finger)"/>
    <property type="match status" value="1"/>
</dbReference>
<gene>
    <name evidence="5" type="ORF">MYCIT1_LOCUS27390</name>
    <name evidence="4" type="ORF">MYCIT1_LOCUS3293</name>
</gene>
<dbReference type="Proteomes" id="UP001295794">
    <property type="component" value="Unassembled WGS sequence"/>
</dbReference>
<dbReference type="InterPro" id="IPR001841">
    <property type="entry name" value="Znf_RING"/>
</dbReference>
<feature type="compositionally biased region" description="Acidic residues" evidence="2">
    <location>
        <begin position="333"/>
        <end position="350"/>
    </location>
</feature>
<proteinExistence type="predicted"/>
<evidence type="ECO:0000259" key="3">
    <source>
        <dbReference type="PROSITE" id="PS50089"/>
    </source>
</evidence>
<protein>
    <recommendedName>
        <fullName evidence="3">RING-type domain-containing protein</fullName>
    </recommendedName>
</protein>
<dbReference type="InterPro" id="IPR047126">
    <property type="entry name" value="RNF141-like"/>
</dbReference>
<feature type="region of interest" description="Disordered" evidence="2">
    <location>
        <begin position="460"/>
        <end position="499"/>
    </location>
</feature>
<dbReference type="SUPFAM" id="SSF57850">
    <property type="entry name" value="RING/U-box"/>
    <property type="match status" value="1"/>
</dbReference>
<dbReference type="PANTHER" id="PTHR12109">
    <property type="entry name" value="RING FINGER PROTEIN 141-RELATED"/>
    <property type="match status" value="1"/>
</dbReference>
<evidence type="ECO:0000313" key="5">
    <source>
        <dbReference type="EMBL" id="CAK5278109.1"/>
    </source>
</evidence>
<feature type="compositionally biased region" description="Basic and acidic residues" evidence="2">
    <location>
        <begin position="29"/>
        <end position="38"/>
    </location>
</feature>
<feature type="compositionally biased region" description="Low complexity" evidence="2">
    <location>
        <begin position="70"/>
        <end position="82"/>
    </location>
</feature>